<organism evidence="3 4">
    <name type="scientific">Nitzschia inconspicua</name>
    <dbReference type="NCBI Taxonomy" id="303405"/>
    <lineage>
        <taxon>Eukaryota</taxon>
        <taxon>Sar</taxon>
        <taxon>Stramenopiles</taxon>
        <taxon>Ochrophyta</taxon>
        <taxon>Bacillariophyta</taxon>
        <taxon>Bacillariophyceae</taxon>
        <taxon>Bacillariophycidae</taxon>
        <taxon>Bacillariales</taxon>
        <taxon>Bacillariaceae</taxon>
        <taxon>Nitzschia</taxon>
    </lineage>
</organism>
<dbReference type="EMBL" id="JAGRRH010000067">
    <property type="protein sequence ID" value="KAG7338028.1"/>
    <property type="molecule type" value="Genomic_DNA"/>
</dbReference>
<dbReference type="InterPro" id="IPR000873">
    <property type="entry name" value="AMP-dep_synth/lig_dom"/>
</dbReference>
<comment type="caution">
    <text evidence="3">The sequence shown here is derived from an EMBL/GenBank/DDBJ whole genome shotgun (WGS) entry which is preliminary data.</text>
</comment>
<evidence type="ECO:0000313" key="4">
    <source>
        <dbReference type="Proteomes" id="UP000693970"/>
    </source>
</evidence>
<feature type="domain" description="C2" evidence="1">
    <location>
        <begin position="1"/>
        <end position="112"/>
    </location>
</feature>
<protein>
    <submittedName>
        <fullName evidence="3">AMP-dependent synthetase and ligase</fullName>
    </submittedName>
</protein>
<accession>A0A9K3K7W6</accession>
<dbReference type="OrthoDB" id="16262at2759"/>
<evidence type="ECO:0000259" key="2">
    <source>
        <dbReference type="PROSITE" id="PS50035"/>
    </source>
</evidence>
<dbReference type="InterPro" id="IPR025110">
    <property type="entry name" value="AMP-bd_C"/>
</dbReference>
<dbReference type="Pfam" id="PF00168">
    <property type="entry name" value="C2"/>
    <property type="match status" value="1"/>
</dbReference>
<dbReference type="SMART" id="SM00239">
    <property type="entry name" value="C2"/>
    <property type="match status" value="1"/>
</dbReference>
<dbReference type="InterPro" id="IPR001736">
    <property type="entry name" value="PLipase_D/transphosphatidylase"/>
</dbReference>
<dbReference type="PROSITE" id="PS50035">
    <property type="entry name" value="PLD"/>
    <property type="match status" value="2"/>
</dbReference>
<sequence length="1467" mass="163008">MPNLTVELVKVINLRDDGPDLDIADPYVKFDLEQNNRLWNDTNYGRMVSSIKKNERNPVYNETFVFRDIPTLKNMELTCTVMDKDDDSRDDKLGKCKFKLDELDLEPIPQVFRKKVDNRLFRKDSFIVLKISYGEKAKDGDANKLSYVGKAAYECLRTYYGEYHHSLWNVTTGRIIGELHQTPKNAFPGPGDGTHPDGHDDWFPEIMGDILSRTQVWADVMSLGPPDGRFMTAFQKALNKIAKNAKSKDEPVIIRMMFGNIVGMPVNCNAVSRELVKKLSPDANIRLWVGAWRRGVSWNHAKIIAVDGKHLHVGGHNQWDGHYLKFDPVHDLSLEMEGDVAYDGHLFANYQWEYTQSRHESFWGTLGSRMPDSMPQVAKVRVIVSEWPRKIAKEHPPKFTISRVQSVHKSVEQLTGAIPVITMGRYGCLTPPQDRPSDRAFLAMLGSAKKVIHLALQDLGPVCIPGTKFALPGCVWPDEYLSTLAKVIWKRGVDVEIVVSNPGSIPGGLSPTEANYGNGWSCVDVAAEIIKRIRSQFPEANGNDLRAKISNNLRVAFIREGHGNKWADGMNMGMHAKHFIVDDITTYIGSQNLYVCDLAEWGVVIDDAGQTQKFMEEYWNPLWKCSYTGEDVDVDAVMDGLDIDRNGADPNDLDDETKKKMKQAELANAGVGKSVTRGLVAEFVGNIVVRSRRKVSLNDTDMSVSNTDSKDDDDDDIVVAYLSSNSVDMLASVLAATASSSSNHNATIALLNTRWSYQEMITALQPKRSSNSVTIVLHDSHFQTVARKIASGLEAMGGAEQKHTFIAAARTIPSFSHSFSQCYKSDLRDSYCCCEYHGSLPPLSQRKASIIDTSSRDDAFVLFTSGTSGGGPKGVRISHQALLIQALAKLDVRTCGYSTQTKMLASTVPLFHVGGLNSILACLLAGGTLLFPETIAVTSQPTFRVEDIVVTSFTLPVTLSTNTLVVVPAMLFALYTWIDQQQQEQQQKQKQALITNDDDNSANTNGYSHVFPRVRMILIGGQSASVSLLLRTRATFPNARIVQTYACTEATSSLTFWDVSTTAQTRYTDNERKTKMDNNDDTAPRGDCVGYPPSHVQLALVSHNGSADGAAIIDKKLPLQCAVSTPYTLGVIANSGPHVMNGYWIQRGSAKRNDEDTSLTRENWFLGGDLGYFDENGRLYFGGRAADTIRTGGETVLALEVERILEKHPSIQECAVFPLPHSKYGEAVTCAVVIKGHVLHKMDLDEVKRWCRLHGMTRYKHPKSVFVVDTLPRNSSGKILKHKLIAQLRVDPGGVLRREPTNKSTLISSRKCFEWKSCNSNGRNLQCPYVEYFDYEAHQCSNISGKKAKLMGATRVFESSPECVTKNRNWYHPDMVIGACVEEIGDNSVHPKAPRSDAFHRANGWARSGTDIQNFPNNSSFPLYSAGDLECWAEGLWLEGAIPIRPATLRFSCTIILLTQIQLVTSI</sequence>
<gene>
    <name evidence="3" type="ORF">IV203_022744</name>
</gene>
<dbReference type="GO" id="GO:0006631">
    <property type="term" value="P:fatty acid metabolic process"/>
    <property type="evidence" value="ECO:0007669"/>
    <property type="project" value="TreeGrafter"/>
</dbReference>
<dbReference type="GO" id="GO:0031956">
    <property type="term" value="F:medium-chain fatty acid-CoA ligase activity"/>
    <property type="evidence" value="ECO:0007669"/>
    <property type="project" value="TreeGrafter"/>
</dbReference>
<dbReference type="Pfam" id="PF13193">
    <property type="entry name" value="AMP-binding_C"/>
    <property type="match status" value="1"/>
</dbReference>
<evidence type="ECO:0000313" key="3">
    <source>
        <dbReference type="EMBL" id="KAG7338028.1"/>
    </source>
</evidence>
<feature type="domain" description="PLD phosphodiesterase" evidence="2">
    <location>
        <begin position="570"/>
        <end position="593"/>
    </location>
</feature>
<dbReference type="SMART" id="SM00155">
    <property type="entry name" value="PLDc"/>
    <property type="match status" value="2"/>
</dbReference>
<dbReference type="PANTHER" id="PTHR43201:SF32">
    <property type="entry name" value="2-SUCCINYLBENZOATE--COA LIGASE, CHLOROPLASTIC_PEROXISOMAL"/>
    <property type="match status" value="1"/>
</dbReference>
<proteinExistence type="predicted"/>
<name>A0A9K3K7W6_9STRA</name>
<dbReference type="CDD" id="cd04433">
    <property type="entry name" value="AFD_class_I"/>
    <property type="match status" value="1"/>
</dbReference>
<dbReference type="Proteomes" id="UP000693970">
    <property type="component" value="Unassembled WGS sequence"/>
</dbReference>
<dbReference type="PROSITE" id="PS50004">
    <property type="entry name" value="C2"/>
    <property type="match status" value="1"/>
</dbReference>
<keyword evidence="3" id="KW-0436">Ligase</keyword>
<dbReference type="PANTHER" id="PTHR43201">
    <property type="entry name" value="ACYL-COA SYNTHETASE"/>
    <property type="match status" value="1"/>
</dbReference>
<reference evidence="3" key="2">
    <citation type="submission" date="2021-04" db="EMBL/GenBank/DDBJ databases">
        <authorList>
            <person name="Podell S."/>
        </authorList>
    </citation>
    <scope>NUCLEOTIDE SEQUENCE</scope>
    <source>
        <strain evidence="3">Hildebrandi</strain>
    </source>
</reference>
<dbReference type="InterPro" id="IPR000008">
    <property type="entry name" value="C2_dom"/>
</dbReference>
<evidence type="ECO:0000259" key="1">
    <source>
        <dbReference type="PROSITE" id="PS50004"/>
    </source>
</evidence>
<dbReference type="Pfam" id="PF00501">
    <property type="entry name" value="AMP-binding"/>
    <property type="match status" value="1"/>
</dbReference>
<feature type="domain" description="PLD phosphodiesterase" evidence="2">
    <location>
        <begin position="295"/>
        <end position="322"/>
    </location>
</feature>
<reference evidence="3" key="1">
    <citation type="journal article" date="2021" name="Sci. Rep.">
        <title>Diploid genomic architecture of Nitzschia inconspicua, an elite biomass production diatom.</title>
        <authorList>
            <person name="Oliver A."/>
            <person name="Podell S."/>
            <person name="Pinowska A."/>
            <person name="Traller J.C."/>
            <person name="Smith S.R."/>
            <person name="McClure R."/>
            <person name="Beliaev A."/>
            <person name="Bohutskyi P."/>
            <person name="Hill E.A."/>
            <person name="Rabines A."/>
            <person name="Zheng H."/>
            <person name="Allen L.Z."/>
            <person name="Kuo A."/>
            <person name="Grigoriev I.V."/>
            <person name="Allen A.E."/>
            <person name="Hazlebeck D."/>
            <person name="Allen E.E."/>
        </authorList>
    </citation>
    <scope>NUCLEOTIDE SEQUENCE</scope>
    <source>
        <strain evidence="3">Hildebrandi</strain>
    </source>
</reference>
<keyword evidence="4" id="KW-1185">Reference proteome</keyword>